<evidence type="ECO:0000313" key="1">
    <source>
        <dbReference type="EMBL" id="SUM55794.1"/>
    </source>
</evidence>
<dbReference type="EMBL" id="UHDS01000001">
    <property type="protein sequence ID" value="SUM55794.1"/>
    <property type="molecule type" value="Genomic_DNA"/>
</dbReference>
<organism evidence="1 2">
    <name type="scientific">Staphylococcus nepalensis</name>
    <dbReference type="NCBI Taxonomy" id="214473"/>
    <lineage>
        <taxon>Bacteria</taxon>
        <taxon>Bacillati</taxon>
        <taxon>Bacillota</taxon>
        <taxon>Bacilli</taxon>
        <taxon>Bacillales</taxon>
        <taxon>Staphylococcaceae</taxon>
        <taxon>Staphylococcus</taxon>
    </lineage>
</organism>
<accession>A0A380GPV0</accession>
<gene>
    <name evidence="1" type="ORF">NCTC13834_02169</name>
</gene>
<dbReference type="AlphaFoldDB" id="A0A380GPV0"/>
<evidence type="ECO:0000313" key="2">
    <source>
        <dbReference type="Proteomes" id="UP000254412"/>
    </source>
</evidence>
<dbReference type="Proteomes" id="UP000254412">
    <property type="component" value="Unassembled WGS sequence"/>
</dbReference>
<protein>
    <submittedName>
        <fullName evidence="1">Uncharacterized protein</fullName>
    </submittedName>
</protein>
<proteinExistence type="predicted"/>
<name>A0A380GPV0_9STAP</name>
<dbReference type="RefSeq" id="WP_103373539.1">
    <property type="nucleotide sequence ID" value="NZ_BMCF01000008.1"/>
</dbReference>
<reference evidence="1 2" key="1">
    <citation type="submission" date="2018-06" db="EMBL/GenBank/DDBJ databases">
        <authorList>
            <consortium name="Pathogen Informatics"/>
            <person name="Doyle S."/>
        </authorList>
    </citation>
    <scope>NUCLEOTIDE SEQUENCE [LARGE SCALE GENOMIC DNA]</scope>
    <source>
        <strain evidence="1 2">NCTC13834</strain>
    </source>
</reference>
<sequence>MNYSEKVEETVEYADLINKVQSVLDFVCSENDELKIERDCAIRNNDPYYYQAINNNMKTNYIISSTLLAIRRDIETMHDDIRADINQEKNALSRSDQTEDNA</sequence>